<dbReference type="HOGENOM" id="CLU_2271973_0_0_12"/>
<evidence type="ECO:0000256" key="3">
    <source>
        <dbReference type="ARBA" id="ARBA00022801"/>
    </source>
</evidence>
<keyword evidence="2" id="KW-0645">Protease</keyword>
<dbReference type="InterPro" id="IPR036764">
    <property type="entry name" value="Peptidase_Prp_sf"/>
</dbReference>
<name>A0A0A7UWX7_9SPIR</name>
<evidence type="ECO:0000256" key="1">
    <source>
        <dbReference type="ARBA" id="ARBA00022517"/>
    </source>
</evidence>
<dbReference type="STRING" id="1245910.OY14_03905"/>
<evidence type="ECO:0000313" key="7">
    <source>
        <dbReference type="EMBL" id="AJA90555.1"/>
    </source>
</evidence>
<keyword evidence="3" id="KW-0378">Hydrolase</keyword>
<dbReference type="EMBL" id="CP009910">
    <property type="protein sequence ID" value="AJA90555.1"/>
    <property type="molecule type" value="Genomic_DNA"/>
</dbReference>
<evidence type="ECO:0000313" key="8">
    <source>
        <dbReference type="Proteomes" id="UP000030940"/>
    </source>
</evidence>
<comment type="similarity">
    <text evidence="5">Belongs to the Prp family.</text>
</comment>
<dbReference type="KEGG" id="bchi:OY14_03905"/>
<evidence type="ECO:0000256" key="6">
    <source>
        <dbReference type="ARBA" id="ARBA00044538"/>
    </source>
</evidence>
<keyword evidence="1" id="KW-0690">Ribosome biogenesis</keyword>
<evidence type="ECO:0000256" key="4">
    <source>
        <dbReference type="ARBA" id="ARBA00022807"/>
    </source>
</evidence>
<keyword evidence="4" id="KW-0788">Thiol protease</keyword>
<organism evidence="7 8">
    <name type="scientific">Borreliella chilensis</name>
    <dbReference type="NCBI Taxonomy" id="1245910"/>
    <lineage>
        <taxon>Bacteria</taxon>
        <taxon>Pseudomonadati</taxon>
        <taxon>Spirochaetota</taxon>
        <taxon>Spirochaetia</taxon>
        <taxon>Spirochaetales</taxon>
        <taxon>Borreliaceae</taxon>
        <taxon>Borreliella</taxon>
    </lineage>
</organism>
<sequence>MINVLVKLQDNVIIYLLANGHAMSKSNVNVVCSSFSFILRTFFSVLDLEGETFVVKNSKKGHLEFRSFFKDLSKKSLFYYSKFLIRGINDLCFEYPNDIKLVLEEN</sequence>
<protein>
    <recommendedName>
        <fullName evidence="6">Ribosomal processing cysteine protease Prp</fullName>
    </recommendedName>
</protein>
<keyword evidence="8" id="KW-1185">Reference proteome</keyword>
<evidence type="ECO:0000256" key="2">
    <source>
        <dbReference type="ARBA" id="ARBA00022670"/>
    </source>
</evidence>
<dbReference type="Pfam" id="PF04327">
    <property type="entry name" value="Peptidase_Prp"/>
    <property type="match status" value="1"/>
</dbReference>
<dbReference type="InterPro" id="IPR007422">
    <property type="entry name" value="Peptidase_Prp"/>
</dbReference>
<dbReference type="AlphaFoldDB" id="A0A0A7UWX7"/>
<reference evidence="7 8" key="1">
    <citation type="journal article" date="2015" name="Genome Announc.">
        <title>Genome Sequence of Borrelia chilensis VA1, a South American Member of the Lyme Borreliosis Group.</title>
        <authorList>
            <person name="Huang W."/>
            <person name="Ojaimi C."/>
            <person name="Fallon J.T."/>
            <person name="Travisany D."/>
            <person name="Maass A."/>
            <person name="Ivanova L."/>
            <person name="Tomova A."/>
            <person name="Gonzalez-Acuna D."/>
            <person name="Godfrey H.P."/>
            <person name="Cabello F.C."/>
        </authorList>
    </citation>
    <scope>NUCLEOTIDE SEQUENCE [LARGE SCALE GENOMIC DNA]</scope>
    <source>
        <strain evidence="7 8">VA1</strain>
    </source>
</reference>
<accession>A0A0A7UWX7</accession>
<gene>
    <name evidence="7" type="ORF">OY14_03905</name>
</gene>
<evidence type="ECO:0000256" key="5">
    <source>
        <dbReference type="ARBA" id="ARBA00044503"/>
    </source>
</evidence>
<dbReference type="NCBIfam" id="NF011123">
    <property type="entry name" value="PRK14553.1-3"/>
    <property type="match status" value="1"/>
</dbReference>
<dbReference type="Proteomes" id="UP000030940">
    <property type="component" value="Chromosome"/>
</dbReference>
<dbReference type="SUPFAM" id="SSF118010">
    <property type="entry name" value="TM1457-like"/>
    <property type="match status" value="1"/>
</dbReference>
<dbReference type="Gene3D" id="3.30.70.1490">
    <property type="entry name" value="Cysteine protease Prp"/>
    <property type="match status" value="1"/>
</dbReference>
<proteinExistence type="inferred from homology"/>